<dbReference type="RefSeq" id="WP_118551622.1">
    <property type="nucleotide sequence ID" value="NZ_CP060633.1"/>
</dbReference>
<keyword evidence="4" id="KW-1185">Reference proteome</keyword>
<dbReference type="GO" id="GO:0003677">
    <property type="term" value="F:DNA binding"/>
    <property type="evidence" value="ECO:0007669"/>
    <property type="project" value="InterPro"/>
</dbReference>
<evidence type="ECO:0000313" key="3">
    <source>
        <dbReference type="EMBL" id="QNM02537.1"/>
    </source>
</evidence>
<organism evidence="3 4">
    <name type="scientific">Simiaoa sunii</name>
    <dbReference type="NCBI Taxonomy" id="2763672"/>
    <lineage>
        <taxon>Bacteria</taxon>
        <taxon>Bacillati</taxon>
        <taxon>Bacillota</taxon>
        <taxon>Clostridia</taxon>
        <taxon>Lachnospirales</taxon>
        <taxon>Lachnospiraceae</taxon>
        <taxon>Simiaoa</taxon>
    </lineage>
</organism>
<dbReference type="PANTHER" id="PTHR30349">
    <property type="entry name" value="PHAGE INTEGRASE-RELATED"/>
    <property type="match status" value="1"/>
</dbReference>
<evidence type="ECO:0000256" key="1">
    <source>
        <dbReference type="ARBA" id="ARBA00023172"/>
    </source>
</evidence>
<dbReference type="KEGG" id="ssun:H9Q77_16140"/>
<dbReference type="SUPFAM" id="SSF56349">
    <property type="entry name" value="DNA breaking-rejoining enzymes"/>
    <property type="match status" value="1"/>
</dbReference>
<reference evidence="3 4" key="1">
    <citation type="submission" date="2020-08" db="EMBL/GenBank/DDBJ databases">
        <authorList>
            <person name="Liu C."/>
            <person name="Sun Q."/>
        </authorList>
    </citation>
    <scope>NUCLEOTIDE SEQUENCE [LARGE SCALE GENOMIC DNA]</scope>
    <source>
        <strain evidence="3 4">NSJ-8</strain>
    </source>
</reference>
<dbReference type="AlphaFoldDB" id="A0A7G9FVF5"/>
<keyword evidence="1" id="KW-0233">DNA recombination</keyword>
<evidence type="ECO:0000259" key="2">
    <source>
        <dbReference type="PROSITE" id="PS51898"/>
    </source>
</evidence>
<dbReference type="EMBL" id="CP060633">
    <property type="protein sequence ID" value="QNM02537.1"/>
    <property type="molecule type" value="Genomic_DNA"/>
</dbReference>
<dbReference type="Pfam" id="PF00589">
    <property type="entry name" value="Phage_integrase"/>
    <property type="match status" value="1"/>
</dbReference>
<dbReference type="Proteomes" id="UP000515981">
    <property type="component" value="Chromosome"/>
</dbReference>
<feature type="domain" description="Tyr recombinase" evidence="2">
    <location>
        <begin position="1"/>
        <end position="189"/>
    </location>
</feature>
<accession>A0A7G9FVF5</accession>
<evidence type="ECO:0000313" key="4">
    <source>
        <dbReference type="Proteomes" id="UP000515981"/>
    </source>
</evidence>
<sequence>MSTTQPIRSKQLLHDFKEYYLTKQPNSRNYTLILIGLNTALRINDILHLTWGDVYCTEHSRFYTHLLITEKKTEKETRILINRELQETLLSYRKTQTSIADTDYLFPSPRKADSPLSRYQAYRIVRKAAEAVGIEDVIRCHSLRKTFGYHAWKMGTPPALLMEIYNHSSFQITKHYLGIEQDDKDAVFRDIQL</sequence>
<dbReference type="PANTHER" id="PTHR30349:SF82">
    <property type="entry name" value="INTEGRASE_RECOMBINASE YOEC-RELATED"/>
    <property type="match status" value="1"/>
</dbReference>
<dbReference type="Gene3D" id="1.10.443.10">
    <property type="entry name" value="Intergrase catalytic core"/>
    <property type="match status" value="1"/>
</dbReference>
<proteinExistence type="predicted"/>
<gene>
    <name evidence="3" type="ORF">H9Q77_16140</name>
</gene>
<dbReference type="InterPro" id="IPR013762">
    <property type="entry name" value="Integrase-like_cat_sf"/>
</dbReference>
<dbReference type="InterPro" id="IPR050090">
    <property type="entry name" value="Tyrosine_recombinase_XerCD"/>
</dbReference>
<name>A0A7G9FVF5_9FIRM</name>
<protein>
    <submittedName>
        <fullName evidence="3">Tyrosine-type recombinase/integrase</fullName>
    </submittedName>
</protein>
<dbReference type="InterPro" id="IPR002104">
    <property type="entry name" value="Integrase_catalytic"/>
</dbReference>
<dbReference type="PROSITE" id="PS51898">
    <property type="entry name" value="TYR_RECOMBINASE"/>
    <property type="match status" value="1"/>
</dbReference>
<dbReference type="GO" id="GO:0006310">
    <property type="term" value="P:DNA recombination"/>
    <property type="evidence" value="ECO:0007669"/>
    <property type="project" value="UniProtKB-KW"/>
</dbReference>
<dbReference type="GO" id="GO:0015074">
    <property type="term" value="P:DNA integration"/>
    <property type="evidence" value="ECO:0007669"/>
    <property type="project" value="InterPro"/>
</dbReference>
<dbReference type="InterPro" id="IPR011010">
    <property type="entry name" value="DNA_brk_join_enz"/>
</dbReference>